<sequence>NQPIVLEVSFMKFKEAPEYNLEGCSHKLDFKLSSMFKDFPEEQIRMLVPSARQDLFNKCVNARPDQIFNVQAHFLIRNDKHTLFLERIDGPLIKASNAIPFSGVNPTGQYQQQQYQQQQQQQLQGQMQGSVVPIGGNVNPVASAGIPIMKPPGQMYQPQTGIIQPPYYQQPVQPIGQQPLQQQSIQSSQQQIQQNPSYYPQTATSNIPPYLQPQSHSPTPYIQTQIPVPSNQNANININQQQQLQQQQLPVRILLPPPMQFNPQTNTQQQQQQQQQQYQQQQSNPNLPIVLPKPPTRPIGTITPSAPPLEDDDYAYDSNTRMNDNTNSANQLPKPPDILSSQPNYQSSSISSVSGASNDGLEPYPSLAPIGSNDSNSNTNKDQNQKSPNGNVDYGIYSMSF</sequence>
<name>A0A5J4UVE8_9EUKA</name>
<evidence type="ECO:0000256" key="1">
    <source>
        <dbReference type="SAM" id="MobiDB-lite"/>
    </source>
</evidence>
<proteinExistence type="predicted"/>
<dbReference type="EMBL" id="SNRW01011828">
    <property type="protein sequence ID" value="KAA6374636.1"/>
    <property type="molecule type" value="Genomic_DNA"/>
</dbReference>
<dbReference type="Proteomes" id="UP000324800">
    <property type="component" value="Unassembled WGS sequence"/>
</dbReference>
<protein>
    <submittedName>
        <fullName evidence="2">Uncharacterized protein</fullName>
    </submittedName>
</protein>
<gene>
    <name evidence="2" type="ORF">EZS28_029837</name>
</gene>
<evidence type="ECO:0000313" key="3">
    <source>
        <dbReference type="Proteomes" id="UP000324800"/>
    </source>
</evidence>
<dbReference type="AlphaFoldDB" id="A0A5J4UVE8"/>
<reference evidence="2 3" key="1">
    <citation type="submission" date="2019-03" db="EMBL/GenBank/DDBJ databases">
        <title>Single cell metagenomics reveals metabolic interactions within the superorganism composed of flagellate Streblomastix strix and complex community of Bacteroidetes bacteria on its surface.</title>
        <authorList>
            <person name="Treitli S.C."/>
            <person name="Kolisko M."/>
            <person name="Husnik F."/>
            <person name="Keeling P."/>
            <person name="Hampl V."/>
        </authorList>
    </citation>
    <scope>NUCLEOTIDE SEQUENCE [LARGE SCALE GENOMIC DNA]</scope>
    <source>
        <strain evidence="2">ST1C</strain>
    </source>
</reference>
<comment type="caution">
    <text evidence="2">The sequence shown here is derived from an EMBL/GenBank/DDBJ whole genome shotgun (WGS) entry which is preliminary data.</text>
</comment>
<feature type="compositionally biased region" description="Polar residues" evidence="1">
    <location>
        <begin position="372"/>
        <end position="390"/>
    </location>
</feature>
<feature type="compositionally biased region" description="Polar residues" evidence="1">
    <location>
        <begin position="317"/>
        <end position="331"/>
    </location>
</feature>
<feature type="non-terminal residue" evidence="2">
    <location>
        <position position="1"/>
    </location>
</feature>
<feature type="compositionally biased region" description="Low complexity" evidence="1">
    <location>
        <begin position="340"/>
        <end position="357"/>
    </location>
</feature>
<accession>A0A5J4UVE8</accession>
<feature type="region of interest" description="Disordered" evidence="1">
    <location>
        <begin position="171"/>
        <end position="227"/>
    </location>
</feature>
<feature type="compositionally biased region" description="Low complexity" evidence="1">
    <location>
        <begin position="171"/>
        <end position="201"/>
    </location>
</feature>
<feature type="compositionally biased region" description="Low complexity" evidence="1">
    <location>
        <begin position="268"/>
        <end position="282"/>
    </location>
</feature>
<feature type="compositionally biased region" description="Polar residues" evidence="1">
    <location>
        <begin position="202"/>
        <end position="227"/>
    </location>
</feature>
<organism evidence="2 3">
    <name type="scientific">Streblomastix strix</name>
    <dbReference type="NCBI Taxonomy" id="222440"/>
    <lineage>
        <taxon>Eukaryota</taxon>
        <taxon>Metamonada</taxon>
        <taxon>Preaxostyla</taxon>
        <taxon>Oxymonadida</taxon>
        <taxon>Streblomastigidae</taxon>
        <taxon>Streblomastix</taxon>
    </lineage>
</organism>
<feature type="region of interest" description="Disordered" evidence="1">
    <location>
        <begin position="256"/>
        <end position="401"/>
    </location>
</feature>
<evidence type="ECO:0000313" key="2">
    <source>
        <dbReference type="EMBL" id="KAA6374636.1"/>
    </source>
</evidence>